<evidence type="ECO:0000256" key="4">
    <source>
        <dbReference type="ARBA" id="ARBA00023033"/>
    </source>
</evidence>
<protein>
    <recommendedName>
        <fullName evidence="5">FAD-binding domain-containing protein</fullName>
    </recommendedName>
</protein>
<keyword evidence="4" id="KW-0503">Monooxygenase</keyword>
<dbReference type="Gene3D" id="3.50.50.60">
    <property type="entry name" value="FAD/NAD(P)-binding domain"/>
    <property type="match status" value="1"/>
</dbReference>
<dbReference type="InterPro" id="IPR002938">
    <property type="entry name" value="FAD-bd"/>
</dbReference>
<keyword evidence="3" id="KW-0560">Oxidoreductase</keyword>
<name>A0A0F4ZLT0_9PEZI</name>
<feature type="domain" description="FAD-binding" evidence="5">
    <location>
        <begin position="4"/>
        <end position="342"/>
    </location>
</feature>
<dbReference type="GO" id="GO:0071949">
    <property type="term" value="F:FAD binding"/>
    <property type="evidence" value="ECO:0007669"/>
    <property type="project" value="InterPro"/>
</dbReference>
<dbReference type="Proteomes" id="UP000033483">
    <property type="component" value="Unassembled WGS sequence"/>
</dbReference>
<dbReference type="InterPro" id="IPR036188">
    <property type="entry name" value="FAD/NAD-bd_sf"/>
</dbReference>
<dbReference type="AlphaFoldDB" id="A0A0F4ZLT0"/>
<reference evidence="6 7" key="1">
    <citation type="submission" date="2015-03" db="EMBL/GenBank/DDBJ databases">
        <authorList>
            <person name="Radwan O."/>
            <person name="Al-Naeli F.A."/>
            <person name="Rendon G.A."/>
            <person name="Fields C."/>
        </authorList>
    </citation>
    <scope>NUCLEOTIDE SEQUENCE [LARGE SCALE GENOMIC DNA]</scope>
    <source>
        <strain evidence="6">CR-DP1</strain>
    </source>
</reference>
<dbReference type="PANTHER" id="PTHR46972">
    <property type="entry name" value="MONOOXYGENASE ASQM-RELATED"/>
    <property type="match status" value="1"/>
</dbReference>
<dbReference type="EMBL" id="LAEV01000250">
    <property type="protein sequence ID" value="KKA30793.1"/>
    <property type="molecule type" value="Genomic_DNA"/>
</dbReference>
<dbReference type="OrthoDB" id="655030at2759"/>
<evidence type="ECO:0000256" key="3">
    <source>
        <dbReference type="ARBA" id="ARBA00023002"/>
    </source>
</evidence>
<evidence type="ECO:0000256" key="1">
    <source>
        <dbReference type="ARBA" id="ARBA00022630"/>
    </source>
</evidence>
<organism evidence="6 7">
    <name type="scientific">Thielaviopsis punctulata</name>
    <dbReference type="NCBI Taxonomy" id="72032"/>
    <lineage>
        <taxon>Eukaryota</taxon>
        <taxon>Fungi</taxon>
        <taxon>Dikarya</taxon>
        <taxon>Ascomycota</taxon>
        <taxon>Pezizomycotina</taxon>
        <taxon>Sordariomycetes</taxon>
        <taxon>Hypocreomycetidae</taxon>
        <taxon>Microascales</taxon>
        <taxon>Ceratocystidaceae</taxon>
        <taxon>Thielaviopsis</taxon>
    </lineage>
</organism>
<evidence type="ECO:0000256" key="2">
    <source>
        <dbReference type="ARBA" id="ARBA00022827"/>
    </source>
</evidence>
<keyword evidence="7" id="KW-1185">Reference proteome</keyword>
<dbReference type="SUPFAM" id="SSF51905">
    <property type="entry name" value="FAD/NAD(P)-binding domain"/>
    <property type="match status" value="1"/>
</dbReference>
<dbReference type="PRINTS" id="PR00420">
    <property type="entry name" value="RNGMNOXGNASE"/>
</dbReference>
<evidence type="ECO:0000313" key="6">
    <source>
        <dbReference type="EMBL" id="KKA30793.1"/>
    </source>
</evidence>
<proteinExistence type="predicted"/>
<comment type="caution">
    <text evidence="6">The sequence shown here is derived from an EMBL/GenBank/DDBJ whole genome shotgun (WGS) entry which is preliminary data.</text>
</comment>
<accession>A0A0F4ZLT0</accession>
<evidence type="ECO:0000313" key="7">
    <source>
        <dbReference type="Proteomes" id="UP000033483"/>
    </source>
</evidence>
<keyword evidence="1" id="KW-0285">Flavoprotein</keyword>
<dbReference type="Pfam" id="PF01494">
    <property type="entry name" value="FAD_binding_3"/>
    <property type="match status" value="1"/>
</dbReference>
<dbReference type="PANTHER" id="PTHR46972:SF1">
    <property type="entry name" value="FAD DEPENDENT OXIDOREDUCTASE DOMAIN-CONTAINING PROTEIN"/>
    <property type="match status" value="1"/>
</dbReference>
<evidence type="ECO:0000259" key="5">
    <source>
        <dbReference type="Pfam" id="PF01494"/>
    </source>
</evidence>
<sequence>MAFKIAIIGAGPVGCMLARLLVKDGLDVTVFEADESPNYRSQGGSLDLHTDTGLKALKRADLFDQFLKHARYDGQYMMLADKTLSSTFVLGGSTIMQKIEERPEIDRALLRQILAESLPKDCIRWGYKLKCVAETDTGKTLVFNNGHEDSSFDYIVGAEGAWSKVRAFLAPSLKPASSGLAYLSFSIPDAAKTTPETYSIVNRGNLFVYGDRMSQSHQQMGDGSINLSFIWHEENPEWYKPEVGGMDTTNGDVMRRFVLDKTAGWHEKMHAAIRSSQGSSQARTLYELPVGVQWEHKPGVTIIGDAAHLMTPFAGEGVNVGLEDAMLLAESILAAVKKAGEGQVKETVDAAVAECETKMFPRIKRYMQLTQDMKMATLFTDEPLESMVQNIMGIIFRDNVPAGFHPLVTAGVSMFFTGRKVVNWGLRALRGKQ</sequence>
<dbReference type="GO" id="GO:0004497">
    <property type="term" value="F:monooxygenase activity"/>
    <property type="evidence" value="ECO:0007669"/>
    <property type="project" value="UniProtKB-KW"/>
</dbReference>
<keyword evidence="2" id="KW-0274">FAD</keyword>
<gene>
    <name evidence="6" type="ORF">TD95_004956</name>
</gene>